<keyword evidence="6" id="KW-1003">Cell membrane</keyword>
<evidence type="ECO:0000256" key="5">
    <source>
        <dbReference type="ARBA" id="ARBA00023136"/>
    </source>
</evidence>
<keyword evidence="4 6" id="KW-1133">Transmembrane helix</keyword>
<evidence type="ECO:0000256" key="4">
    <source>
        <dbReference type="ARBA" id="ARBA00022989"/>
    </source>
</evidence>
<dbReference type="PROSITE" id="PS50895">
    <property type="entry name" value="SURF1"/>
    <property type="match status" value="1"/>
</dbReference>
<evidence type="ECO:0000256" key="6">
    <source>
        <dbReference type="RuleBase" id="RU363076"/>
    </source>
</evidence>
<name>A0ABV4NV94_9GAMM</name>
<gene>
    <name evidence="7" type="ORF">ACCI49_01820</name>
</gene>
<proteinExistence type="inferred from homology"/>
<evidence type="ECO:0000256" key="3">
    <source>
        <dbReference type="ARBA" id="ARBA00022692"/>
    </source>
</evidence>
<dbReference type="Pfam" id="PF02104">
    <property type="entry name" value="SURF1"/>
    <property type="match status" value="1"/>
</dbReference>
<keyword evidence="3 6" id="KW-0812">Transmembrane</keyword>
<feature type="transmembrane region" description="Helical" evidence="6">
    <location>
        <begin position="218"/>
        <end position="237"/>
    </location>
</feature>
<accession>A0ABV4NV94</accession>
<dbReference type="RefSeq" id="WP_371837258.1">
    <property type="nucleotide sequence ID" value="NZ_JBGMEK010000002.1"/>
</dbReference>
<dbReference type="CDD" id="cd06662">
    <property type="entry name" value="SURF1"/>
    <property type="match status" value="1"/>
</dbReference>
<comment type="subcellular location">
    <subcellularLocation>
        <location evidence="6">Cell membrane</location>
        <topology evidence="6">Multi-pass membrane protein</topology>
    </subcellularLocation>
    <subcellularLocation>
        <location evidence="1">Membrane</location>
    </subcellularLocation>
</comment>
<dbReference type="PANTHER" id="PTHR23427">
    <property type="entry name" value="SURFEIT LOCUS PROTEIN"/>
    <property type="match status" value="1"/>
</dbReference>
<keyword evidence="5 6" id="KW-0472">Membrane</keyword>
<dbReference type="InterPro" id="IPR045214">
    <property type="entry name" value="Surf1/Surf4"/>
</dbReference>
<organism evidence="7 8">
    <name type="scientific">Microbulbifer epialgicus</name>
    <dbReference type="NCBI Taxonomy" id="393907"/>
    <lineage>
        <taxon>Bacteria</taxon>
        <taxon>Pseudomonadati</taxon>
        <taxon>Pseudomonadota</taxon>
        <taxon>Gammaproteobacteria</taxon>
        <taxon>Cellvibrionales</taxon>
        <taxon>Microbulbiferaceae</taxon>
        <taxon>Microbulbifer</taxon>
    </lineage>
</organism>
<feature type="transmembrane region" description="Helical" evidence="6">
    <location>
        <begin position="21"/>
        <end position="40"/>
    </location>
</feature>
<dbReference type="InterPro" id="IPR002994">
    <property type="entry name" value="Surf1/Shy1"/>
</dbReference>
<dbReference type="Proteomes" id="UP001569428">
    <property type="component" value="Unassembled WGS sequence"/>
</dbReference>
<comment type="caution">
    <text evidence="7">The sequence shown here is derived from an EMBL/GenBank/DDBJ whole genome shotgun (WGS) entry which is preliminary data.</text>
</comment>
<evidence type="ECO:0000256" key="1">
    <source>
        <dbReference type="ARBA" id="ARBA00004370"/>
    </source>
</evidence>
<dbReference type="PANTHER" id="PTHR23427:SF2">
    <property type="entry name" value="SURFEIT LOCUS PROTEIN 1"/>
    <property type="match status" value="1"/>
</dbReference>
<dbReference type="EMBL" id="JBGMEK010000002">
    <property type="protein sequence ID" value="MFA0809642.1"/>
    <property type="molecule type" value="Genomic_DNA"/>
</dbReference>
<comment type="similarity">
    <text evidence="2 6">Belongs to the SURF1 family.</text>
</comment>
<sequence>MTLEIPSVSAKKNSVPLIRNWPITIFSAVLLPLLISLGFWQLQRAEEKALIVAEVDSGLSAQPISPVEGTVLNRFTPVILTGKYSEEIYFLDNRTRRGRAGYEVLQVFNSNDRRWLINRGWVAMPLSRKIYPEITYPKTMMTIIGFLHPIDDKYTQTSYKKLDDRRVQYIDSWFADEIKLTEKLWVVRLTADSHSALETGWNLVNSSPDRHRAYSVQWFSMSIALVILWMFAATNFARLSRNKITRKS</sequence>
<evidence type="ECO:0000313" key="7">
    <source>
        <dbReference type="EMBL" id="MFA0809642.1"/>
    </source>
</evidence>
<protein>
    <recommendedName>
        <fullName evidence="6">SURF1-like protein</fullName>
    </recommendedName>
</protein>
<evidence type="ECO:0000313" key="8">
    <source>
        <dbReference type="Proteomes" id="UP001569428"/>
    </source>
</evidence>
<keyword evidence="8" id="KW-1185">Reference proteome</keyword>
<reference evidence="7 8" key="1">
    <citation type="submission" date="2024-08" db="EMBL/GenBank/DDBJ databases">
        <authorList>
            <person name="Ishaq N."/>
        </authorList>
    </citation>
    <scope>NUCLEOTIDE SEQUENCE [LARGE SCALE GENOMIC DNA]</scope>
    <source>
        <strain evidence="7 8">DSM 18651</strain>
    </source>
</reference>
<evidence type="ECO:0000256" key="2">
    <source>
        <dbReference type="ARBA" id="ARBA00007165"/>
    </source>
</evidence>